<dbReference type="Proteomes" id="UP000748752">
    <property type="component" value="Unassembled WGS sequence"/>
</dbReference>
<accession>A0ABS1CLD3</accession>
<protein>
    <submittedName>
        <fullName evidence="2">Uncharacterized protein</fullName>
    </submittedName>
</protein>
<dbReference type="RefSeq" id="WP_200240392.1">
    <property type="nucleotide sequence ID" value="NZ_NRRV01000053.1"/>
</dbReference>
<evidence type="ECO:0000313" key="2">
    <source>
        <dbReference type="EMBL" id="MBK1632652.1"/>
    </source>
</evidence>
<dbReference type="Pfam" id="PF26125">
    <property type="entry name" value="AcrVA2-like"/>
    <property type="match status" value="1"/>
</dbReference>
<feature type="region of interest" description="Disordered" evidence="1">
    <location>
        <begin position="242"/>
        <end position="265"/>
    </location>
</feature>
<feature type="compositionally biased region" description="Basic and acidic residues" evidence="1">
    <location>
        <begin position="242"/>
        <end position="252"/>
    </location>
</feature>
<dbReference type="InterPro" id="IPR058915">
    <property type="entry name" value="AcrVA2-like"/>
</dbReference>
<organism evidence="2 3">
    <name type="scientific">Thiohalocapsa halophila</name>
    <dbReference type="NCBI Taxonomy" id="69359"/>
    <lineage>
        <taxon>Bacteria</taxon>
        <taxon>Pseudomonadati</taxon>
        <taxon>Pseudomonadota</taxon>
        <taxon>Gammaproteobacteria</taxon>
        <taxon>Chromatiales</taxon>
        <taxon>Chromatiaceae</taxon>
        <taxon>Thiohalocapsa</taxon>
    </lineage>
</organism>
<proteinExistence type="predicted"/>
<dbReference type="CDD" id="cd22987">
    <property type="entry name" value="AcrVA2-like"/>
    <property type="match status" value="1"/>
</dbReference>
<comment type="caution">
    <text evidence="2">The sequence shown here is derived from an EMBL/GenBank/DDBJ whole genome shotgun (WGS) entry which is preliminary data.</text>
</comment>
<name>A0ABS1CLD3_9GAMM</name>
<feature type="region of interest" description="Disordered" evidence="1">
    <location>
        <begin position="284"/>
        <end position="305"/>
    </location>
</feature>
<sequence>MTSPQPTDPRPRQVVTAVARAYPDAWTLVDRMRAGRGGEFPDWPEWCFLPLQGIQAVIGRGAAQLPPERFAHIGIVGALAAWRVSQGIYRFDPDLAAAVAETPLTGELPAALLYRLPEWCVYIETPGRTYGGRPLHGFWAHLDYEVDGGNDELRLVLDVARTPAEAMDPVHGQIPVPLILGGGTLTDALERVIESGKQRAQALGLEVSAEALGDAEAQAAAVAPLVALVLYLCAENAEIGDDVTRPARPEPKRTKRGPRLFPPPKATSWDVGVRIGAALRRTAVGEGDPAASAGEGSRSRPRAHIRRAHWHTFRIGEGRTGRKVRWVAPVTVNVEDTGALPATVHRAE</sequence>
<dbReference type="EMBL" id="NRRV01000053">
    <property type="protein sequence ID" value="MBK1632652.1"/>
    <property type="molecule type" value="Genomic_DNA"/>
</dbReference>
<evidence type="ECO:0000256" key="1">
    <source>
        <dbReference type="SAM" id="MobiDB-lite"/>
    </source>
</evidence>
<keyword evidence="3" id="KW-1185">Reference proteome</keyword>
<evidence type="ECO:0000313" key="3">
    <source>
        <dbReference type="Proteomes" id="UP000748752"/>
    </source>
</evidence>
<gene>
    <name evidence="2" type="ORF">CKO31_18270</name>
</gene>
<reference evidence="2 3" key="1">
    <citation type="journal article" date="2020" name="Microorganisms">
        <title>Osmotic Adaptation and Compatible Solute Biosynthesis of Phototrophic Bacteria as Revealed from Genome Analyses.</title>
        <authorList>
            <person name="Imhoff J.F."/>
            <person name="Rahn T."/>
            <person name="Kunzel S."/>
            <person name="Keller A."/>
            <person name="Neulinger S.C."/>
        </authorList>
    </citation>
    <scope>NUCLEOTIDE SEQUENCE [LARGE SCALE GENOMIC DNA]</scope>
    <source>
        <strain evidence="2 3">DSM 6210</strain>
    </source>
</reference>